<name>A0A0L8KWY4_9ACTN</name>
<dbReference type="PATRIC" id="fig|67356.5.peg.7416"/>
<comment type="caution">
    <text evidence="1">The sequence shown here is derived from an EMBL/GenBank/DDBJ whole genome shotgun (WGS) entry which is preliminary data.</text>
</comment>
<dbReference type="STRING" id="67356.AQJ84_34850"/>
<keyword evidence="2" id="KW-1185">Reference proteome</keyword>
<organism evidence="1 2">
    <name type="scientific">Streptomyces resistomycificus</name>
    <dbReference type="NCBI Taxonomy" id="67356"/>
    <lineage>
        <taxon>Bacteria</taxon>
        <taxon>Bacillati</taxon>
        <taxon>Actinomycetota</taxon>
        <taxon>Actinomycetes</taxon>
        <taxon>Kitasatosporales</taxon>
        <taxon>Streptomycetaceae</taxon>
        <taxon>Streptomyces</taxon>
        <taxon>Streptomyces aurantiacus group</taxon>
    </lineage>
</organism>
<dbReference type="AlphaFoldDB" id="A0A0L8KWY4"/>
<protein>
    <submittedName>
        <fullName evidence="1">Uncharacterized protein</fullName>
    </submittedName>
</protein>
<dbReference type="OrthoDB" id="3873104at2"/>
<reference evidence="2" key="1">
    <citation type="submission" date="2015-07" db="EMBL/GenBank/DDBJ databases">
        <authorList>
            <person name="Ju K.-S."/>
            <person name="Doroghazi J.R."/>
            <person name="Metcalf W.W."/>
        </authorList>
    </citation>
    <scope>NUCLEOTIDE SEQUENCE [LARGE SCALE GENOMIC DNA]</scope>
    <source>
        <strain evidence="2">NRRL 2290</strain>
    </source>
</reference>
<dbReference type="RefSeq" id="WP_030037826.1">
    <property type="nucleotide sequence ID" value="NZ_KL575586.1"/>
</dbReference>
<evidence type="ECO:0000313" key="1">
    <source>
        <dbReference type="EMBL" id="KOG30451.1"/>
    </source>
</evidence>
<evidence type="ECO:0000313" key="2">
    <source>
        <dbReference type="Proteomes" id="UP000037251"/>
    </source>
</evidence>
<accession>A0A0L8KWY4</accession>
<gene>
    <name evidence="1" type="ORF">ADK37_34705</name>
</gene>
<dbReference type="eggNOG" id="ENOG502ZXTN">
    <property type="taxonomic scope" value="Bacteria"/>
</dbReference>
<proteinExistence type="predicted"/>
<dbReference type="Proteomes" id="UP000037251">
    <property type="component" value="Unassembled WGS sequence"/>
</dbReference>
<dbReference type="EMBL" id="LGUS01000212">
    <property type="protein sequence ID" value="KOG30451.1"/>
    <property type="molecule type" value="Genomic_DNA"/>
</dbReference>
<sequence>MGLDLQLYDDRPYRSKRGAKRGPTLIRESHEHGEALSRLIEELPAHTSLWLGTVYPYSDTVFNEQVAESALREIPGLLDRCTDEAQTAAVHDLAALLRECATTPGSRLVFVGD</sequence>